<protein>
    <recommendedName>
        <fullName evidence="13">Cytochrome b mRNA-processing protein 4</fullName>
    </recommendedName>
</protein>
<comment type="similarity">
    <text evidence="3">Belongs to the CBP4 family.</text>
</comment>
<dbReference type="Proteomes" id="UP000193648">
    <property type="component" value="Unassembled WGS sequence"/>
</dbReference>
<evidence type="ECO:0000313" key="12">
    <source>
        <dbReference type="Proteomes" id="UP000193648"/>
    </source>
</evidence>
<evidence type="ECO:0000256" key="7">
    <source>
        <dbReference type="ARBA" id="ARBA00023128"/>
    </source>
</evidence>
<proteinExistence type="inferred from homology"/>
<sequence>MSNYPKAFAVGLGIIGLGYALLLTTVPTEDQLYEASNRKLSPELKKQYEQVKADQVRRQAFSDVLKRAAADPEPMWIKKDTTPKGR</sequence>
<evidence type="ECO:0000313" key="11">
    <source>
        <dbReference type="EMBL" id="ORZ09361.1"/>
    </source>
</evidence>
<comment type="subcellular location">
    <subcellularLocation>
        <location evidence="1">Membrane</location>
        <topology evidence="1">Single-pass membrane protein</topology>
    </subcellularLocation>
    <subcellularLocation>
        <location evidence="2">Mitochondrion inner membrane</location>
    </subcellularLocation>
</comment>
<evidence type="ECO:0000256" key="2">
    <source>
        <dbReference type="ARBA" id="ARBA00004273"/>
    </source>
</evidence>
<organism evidence="11 12">
    <name type="scientific">Lobosporangium transversale</name>
    <dbReference type="NCBI Taxonomy" id="64571"/>
    <lineage>
        <taxon>Eukaryota</taxon>
        <taxon>Fungi</taxon>
        <taxon>Fungi incertae sedis</taxon>
        <taxon>Mucoromycota</taxon>
        <taxon>Mortierellomycotina</taxon>
        <taxon>Mortierellomycetes</taxon>
        <taxon>Mortierellales</taxon>
        <taxon>Mortierellaceae</taxon>
        <taxon>Lobosporangium</taxon>
    </lineage>
</organism>
<dbReference type="OrthoDB" id="5576752at2759"/>
<evidence type="ECO:0000256" key="10">
    <source>
        <dbReference type="ARBA" id="ARBA00025413"/>
    </source>
</evidence>
<keyword evidence="9" id="KW-0143">Chaperone</keyword>
<comment type="function">
    <text evidence="10">Essential for the assembly of ubiquinol-cytochrome c reductase. It has a direct effect on the correct occurrence of the Rieske protein, core 4, core 5 and apocytochrome b.</text>
</comment>
<dbReference type="RefSeq" id="XP_021878814.1">
    <property type="nucleotide sequence ID" value="XM_022028994.1"/>
</dbReference>
<dbReference type="EMBL" id="MCFF01000034">
    <property type="protein sequence ID" value="ORZ09361.1"/>
    <property type="molecule type" value="Genomic_DNA"/>
</dbReference>
<keyword evidence="12" id="KW-1185">Reference proteome</keyword>
<name>A0A1Y2GFG9_9FUNG</name>
<dbReference type="AlphaFoldDB" id="A0A1Y2GFG9"/>
<evidence type="ECO:0000256" key="8">
    <source>
        <dbReference type="ARBA" id="ARBA00023136"/>
    </source>
</evidence>
<keyword evidence="4" id="KW-0812">Transmembrane</keyword>
<gene>
    <name evidence="11" type="ORF">BCR41DRAFT_398803</name>
</gene>
<dbReference type="GeneID" id="33570837"/>
<reference evidence="11 12" key="1">
    <citation type="submission" date="2016-07" db="EMBL/GenBank/DDBJ databases">
        <title>Pervasive Adenine N6-methylation of Active Genes in Fungi.</title>
        <authorList>
            <consortium name="DOE Joint Genome Institute"/>
            <person name="Mondo S.J."/>
            <person name="Dannebaum R.O."/>
            <person name="Kuo R.C."/>
            <person name="Labutti K."/>
            <person name="Haridas S."/>
            <person name="Kuo A."/>
            <person name="Salamov A."/>
            <person name="Ahrendt S.R."/>
            <person name="Lipzen A."/>
            <person name="Sullivan W."/>
            <person name="Andreopoulos W.B."/>
            <person name="Clum A."/>
            <person name="Lindquist E."/>
            <person name="Daum C."/>
            <person name="Ramamoorthy G.K."/>
            <person name="Gryganskyi A."/>
            <person name="Culley D."/>
            <person name="Magnuson J.K."/>
            <person name="James T.Y."/>
            <person name="O'Malley M.A."/>
            <person name="Stajich J.E."/>
            <person name="Spatafora J.W."/>
            <person name="Visel A."/>
            <person name="Grigoriev I.V."/>
        </authorList>
    </citation>
    <scope>NUCLEOTIDE SEQUENCE [LARGE SCALE GENOMIC DNA]</scope>
    <source>
        <strain evidence="11 12">NRRL 3116</strain>
    </source>
</reference>
<keyword evidence="7" id="KW-0496">Mitochondrion</keyword>
<keyword evidence="6" id="KW-1133">Transmembrane helix</keyword>
<accession>A0A1Y2GFG9</accession>
<comment type="caution">
    <text evidence="11">The sequence shown here is derived from an EMBL/GenBank/DDBJ whole genome shotgun (WGS) entry which is preliminary data.</text>
</comment>
<evidence type="ECO:0000256" key="1">
    <source>
        <dbReference type="ARBA" id="ARBA00004167"/>
    </source>
</evidence>
<evidence type="ECO:0000256" key="9">
    <source>
        <dbReference type="ARBA" id="ARBA00023186"/>
    </source>
</evidence>
<dbReference type="Pfam" id="PF07960">
    <property type="entry name" value="CBP4"/>
    <property type="match status" value="1"/>
</dbReference>
<keyword evidence="5" id="KW-0999">Mitochondrion inner membrane</keyword>
<dbReference type="GO" id="GO:0005743">
    <property type="term" value="C:mitochondrial inner membrane"/>
    <property type="evidence" value="ECO:0007669"/>
    <property type="project" value="UniProtKB-SubCell"/>
</dbReference>
<dbReference type="InParanoid" id="A0A1Y2GFG9"/>
<evidence type="ECO:0000256" key="4">
    <source>
        <dbReference type="ARBA" id="ARBA00022692"/>
    </source>
</evidence>
<keyword evidence="8" id="KW-0472">Membrane</keyword>
<evidence type="ECO:0000256" key="5">
    <source>
        <dbReference type="ARBA" id="ARBA00022792"/>
    </source>
</evidence>
<evidence type="ECO:0000256" key="6">
    <source>
        <dbReference type="ARBA" id="ARBA00022989"/>
    </source>
</evidence>
<dbReference type="InterPro" id="IPR012420">
    <property type="entry name" value="Cbp4"/>
</dbReference>
<evidence type="ECO:0000256" key="3">
    <source>
        <dbReference type="ARBA" id="ARBA00006780"/>
    </source>
</evidence>
<evidence type="ECO:0008006" key="13">
    <source>
        <dbReference type="Google" id="ProtNLM"/>
    </source>
</evidence>